<dbReference type="EMBL" id="JBAHYK010000855">
    <property type="protein sequence ID" value="KAL0570910.1"/>
    <property type="molecule type" value="Genomic_DNA"/>
</dbReference>
<feature type="compositionally biased region" description="Basic and acidic residues" evidence="6">
    <location>
        <begin position="473"/>
        <end position="488"/>
    </location>
</feature>
<dbReference type="PANTHER" id="PTHR43791:SF55">
    <property type="entry name" value="TRANSPORTER, PUTATIVE (AFU_ORTHOLOGUE AFUA_6G01820)-RELATED"/>
    <property type="match status" value="1"/>
</dbReference>
<evidence type="ECO:0000313" key="9">
    <source>
        <dbReference type="Proteomes" id="UP001465976"/>
    </source>
</evidence>
<feature type="transmembrane region" description="Helical" evidence="7">
    <location>
        <begin position="435"/>
        <end position="455"/>
    </location>
</feature>
<dbReference type="InterPro" id="IPR011701">
    <property type="entry name" value="MFS"/>
</dbReference>
<keyword evidence="2" id="KW-0813">Transport</keyword>
<keyword evidence="4 7" id="KW-1133">Transmembrane helix</keyword>
<evidence type="ECO:0000256" key="7">
    <source>
        <dbReference type="SAM" id="Phobius"/>
    </source>
</evidence>
<protein>
    <submittedName>
        <fullName evidence="8">Uncharacterized protein</fullName>
    </submittedName>
</protein>
<gene>
    <name evidence="8" type="ORF">V5O48_011050</name>
</gene>
<name>A0ABR3F6Q9_9AGAR</name>
<feature type="transmembrane region" description="Helical" evidence="7">
    <location>
        <begin position="128"/>
        <end position="149"/>
    </location>
</feature>
<feature type="transmembrane region" description="Helical" evidence="7">
    <location>
        <begin position="20"/>
        <end position="37"/>
    </location>
</feature>
<accession>A0ABR3F6Q9</accession>
<feature type="transmembrane region" description="Helical" evidence="7">
    <location>
        <begin position="74"/>
        <end position="91"/>
    </location>
</feature>
<feature type="transmembrane region" description="Helical" evidence="7">
    <location>
        <begin position="401"/>
        <end position="423"/>
    </location>
</feature>
<dbReference type="Proteomes" id="UP001465976">
    <property type="component" value="Unassembled WGS sequence"/>
</dbReference>
<keyword evidence="9" id="KW-1185">Reference proteome</keyword>
<dbReference type="Gene3D" id="1.20.1250.20">
    <property type="entry name" value="MFS general substrate transporter like domains"/>
    <property type="match status" value="2"/>
</dbReference>
<keyword evidence="5 7" id="KW-0472">Membrane</keyword>
<feature type="transmembrane region" description="Helical" evidence="7">
    <location>
        <begin position="103"/>
        <end position="122"/>
    </location>
</feature>
<evidence type="ECO:0000256" key="4">
    <source>
        <dbReference type="ARBA" id="ARBA00022989"/>
    </source>
</evidence>
<feature type="transmembrane region" description="Helical" evidence="7">
    <location>
        <begin position="341"/>
        <end position="361"/>
    </location>
</feature>
<comment type="caution">
    <text evidence="8">The sequence shown here is derived from an EMBL/GenBank/DDBJ whole genome shotgun (WGS) entry which is preliminary data.</text>
</comment>
<organism evidence="8 9">
    <name type="scientific">Marasmius crinis-equi</name>
    <dbReference type="NCBI Taxonomy" id="585013"/>
    <lineage>
        <taxon>Eukaryota</taxon>
        <taxon>Fungi</taxon>
        <taxon>Dikarya</taxon>
        <taxon>Basidiomycota</taxon>
        <taxon>Agaricomycotina</taxon>
        <taxon>Agaricomycetes</taxon>
        <taxon>Agaricomycetidae</taxon>
        <taxon>Agaricales</taxon>
        <taxon>Marasmiineae</taxon>
        <taxon>Marasmiaceae</taxon>
        <taxon>Marasmius</taxon>
    </lineage>
</organism>
<feature type="region of interest" description="Disordered" evidence="6">
    <location>
        <begin position="473"/>
        <end position="502"/>
    </location>
</feature>
<comment type="subcellular location">
    <subcellularLocation>
        <location evidence="1">Membrane</location>
        <topology evidence="1">Multi-pass membrane protein</topology>
    </subcellularLocation>
</comment>
<dbReference type="PANTHER" id="PTHR43791">
    <property type="entry name" value="PERMEASE-RELATED"/>
    <property type="match status" value="1"/>
</dbReference>
<feature type="transmembrane region" description="Helical" evidence="7">
    <location>
        <begin position="208"/>
        <end position="227"/>
    </location>
</feature>
<evidence type="ECO:0000256" key="1">
    <source>
        <dbReference type="ARBA" id="ARBA00004141"/>
    </source>
</evidence>
<evidence type="ECO:0000256" key="6">
    <source>
        <dbReference type="SAM" id="MobiDB-lite"/>
    </source>
</evidence>
<proteinExistence type="predicted"/>
<dbReference type="Pfam" id="PF07690">
    <property type="entry name" value="MFS_1"/>
    <property type="match status" value="1"/>
</dbReference>
<feature type="transmembrane region" description="Helical" evidence="7">
    <location>
        <begin position="312"/>
        <end position="334"/>
    </location>
</feature>
<feature type="transmembrane region" description="Helical" evidence="7">
    <location>
        <begin position="373"/>
        <end position="394"/>
    </location>
</feature>
<reference evidence="8 9" key="1">
    <citation type="submission" date="2024-02" db="EMBL/GenBank/DDBJ databases">
        <title>A draft genome for the cacao thread blight pathogen Marasmius crinis-equi.</title>
        <authorList>
            <person name="Cohen S.P."/>
            <person name="Baruah I.K."/>
            <person name="Amoako-Attah I."/>
            <person name="Bukari Y."/>
            <person name="Meinhardt L.W."/>
            <person name="Bailey B.A."/>
        </authorList>
    </citation>
    <scope>NUCLEOTIDE SEQUENCE [LARGE SCALE GENOMIC DNA]</scope>
    <source>
        <strain evidence="8 9">GH-76</strain>
    </source>
</reference>
<keyword evidence="3 7" id="KW-0812">Transmembrane</keyword>
<feature type="transmembrane region" description="Helical" evidence="7">
    <location>
        <begin position="276"/>
        <end position="300"/>
    </location>
</feature>
<evidence type="ECO:0000256" key="5">
    <source>
        <dbReference type="ARBA" id="ARBA00023136"/>
    </source>
</evidence>
<dbReference type="InterPro" id="IPR036259">
    <property type="entry name" value="MFS_trans_sf"/>
</dbReference>
<evidence type="ECO:0000256" key="2">
    <source>
        <dbReference type="ARBA" id="ARBA00022448"/>
    </source>
</evidence>
<evidence type="ECO:0000313" key="8">
    <source>
        <dbReference type="EMBL" id="KAL0570910.1"/>
    </source>
</evidence>
<feature type="transmembrane region" description="Helical" evidence="7">
    <location>
        <begin position="176"/>
        <end position="196"/>
    </location>
</feature>
<dbReference type="SUPFAM" id="SSF103473">
    <property type="entry name" value="MFS general substrate transporter"/>
    <property type="match status" value="1"/>
</dbReference>
<sequence>MVTSRAMEVDKLRKRLVRKIDLIFLPILTISYGLQLYDKLVLGSASVFGIIEDLRLSTTVNGVVSTERYSTANAAFYYGYIVAVLPIALLLQRLPLVKTLSALIFIWGVICILTVVVTSYPGLVVQRVFLGIAESSVSPGFVLITSMWYTKEERELGKLTKNSALKINRTETSRLGIWYSSTGIFFMFSGIVNYGIGHAGGKLATWKYMYLFAGGWTILWALVFLAVPESPSNPGRWFTEEEKVLLKKRLSTNMTGKDQTGWKSNQAIEAFKDLKLWIMMLCASAIYVCNGGVAAFGARIIKSFGYSSLDSILLQIPGGAMTCVFIYIVGYLAGKFKDSRTYLLALSCLPIIVGAVMIWKGSWVHKALPLCGYYLLPTFGAPYVLVLSIAASNVAGGTKKAICNGMIFIGYNVGNIIGGYIVFTEETAQHYRSTWIAIIVCMCFVIGASFVLRFMMARENVRRDRLAFQSKETVQKTRREQDDEKDSRASVSDEGLLDPEDLTDWEQEKFRYVL</sequence>
<evidence type="ECO:0000256" key="3">
    <source>
        <dbReference type="ARBA" id="ARBA00022692"/>
    </source>
</evidence>